<evidence type="ECO:0008006" key="3">
    <source>
        <dbReference type="Google" id="ProtNLM"/>
    </source>
</evidence>
<gene>
    <name evidence="1" type="ORF">SISNIDRAFT_412925</name>
</gene>
<evidence type="ECO:0000313" key="2">
    <source>
        <dbReference type="Proteomes" id="UP000076722"/>
    </source>
</evidence>
<dbReference type="InterPro" id="IPR019026">
    <property type="entry name" value="Peptidase_M64_IgA"/>
</dbReference>
<protein>
    <recommendedName>
        <fullName evidence="3">IgA peptidase M64-domain-containing protein</fullName>
    </recommendedName>
</protein>
<reference evidence="1 2" key="1">
    <citation type="journal article" date="2016" name="Mol. Biol. Evol.">
        <title>Comparative Genomics of Early-Diverging Mushroom-Forming Fungi Provides Insights into the Origins of Lignocellulose Decay Capabilities.</title>
        <authorList>
            <person name="Nagy L.G."/>
            <person name="Riley R."/>
            <person name="Tritt A."/>
            <person name="Adam C."/>
            <person name="Daum C."/>
            <person name="Floudas D."/>
            <person name="Sun H."/>
            <person name="Yadav J.S."/>
            <person name="Pangilinan J."/>
            <person name="Larsson K.H."/>
            <person name="Matsuura K."/>
            <person name="Barry K."/>
            <person name="Labutti K."/>
            <person name="Kuo R."/>
            <person name="Ohm R.A."/>
            <person name="Bhattacharya S.S."/>
            <person name="Shirouzu T."/>
            <person name="Yoshinaga Y."/>
            <person name="Martin F.M."/>
            <person name="Grigoriev I.V."/>
            <person name="Hibbett D.S."/>
        </authorList>
    </citation>
    <scope>NUCLEOTIDE SEQUENCE [LARGE SCALE GENOMIC DNA]</scope>
    <source>
        <strain evidence="1 2">HHB9708</strain>
    </source>
</reference>
<dbReference type="Gene3D" id="3.40.390.10">
    <property type="entry name" value="Collagenase (Catalytic Domain)"/>
    <property type="match status" value="1"/>
</dbReference>
<dbReference type="AlphaFoldDB" id="A0A164TDN5"/>
<sequence length="586" mass="65336">MHRTPPRDCVLILEQNVQAHKQIDSEEDVITEISPLTRLLEANEDFERIRIWSLSREQAYRTAAELCDGTCDGELCAQPHRVGSGPQNFASAPPSLPISLEVVPLLVSGPSSNRVDLVFFGDGYTESQRALFLADSKRLAGDIAQNQTMSSVRPLLNFWAAFSPSKESGVGVGGNPKNTTFGLYRDGTELRALYCSKKKLARAACRSLGDACDYPILLGNDPLYGGLGGEFTISTSSIENGPLVLRHELGHSILRVGEEYDGGFAYYGYNAEPDLSAPPKWSHWLTDELQLGETPRAERSVMPIQAYPWTLLQKNSPYFASFESSGRYARHLLRFSISGVPHQEGLTVEFDGEDIGWQPKKGIGYDRWHYDFLRNRSLSGGNHTLSFNLSDSGDESVAQLCSFEVIEYGTEKEFNSTLGHVGAYPTFSLKNETSFRPTNDGCLMRSVTLPNFCSPCLEGLWLSLLRRVDLIDEVTLKCVPSKHSESSLLEIALDLVPLAHLREDAHESWKYSAEAYVIHWELNGIRQEGWDNSTVIQIPENAMKGVGEFEEGSVGVHVQFLTPEVRRDVKQLLQAWRTVRWHGPCT</sequence>
<proteinExistence type="predicted"/>
<name>A0A164TDN5_9AGAM</name>
<keyword evidence="2" id="KW-1185">Reference proteome</keyword>
<dbReference type="Proteomes" id="UP000076722">
    <property type="component" value="Unassembled WGS sequence"/>
</dbReference>
<evidence type="ECO:0000313" key="1">
    <source>
        <dbReference type="EMBL" id="KZS92285.1"/>
    </source>
</evidence>
<organism evidence="1 2">
    <name type="scientific">Sistotremastrum niveocremeum HHB9708</name>
    <dbReference type="NCBI Taxonomy" id="1314777"/>
    <lineage>
        <taxon>Eukaryota</taxon>
        <taxon>Fungi</taxon>
        <taxon>Dikarya</taxon>
        <taxon>Basidiomycota</taxon>
        <taxon>Agaricomycotina</taxon>
        <taxon>Agaricomycetes</taxon>
        <taxon>Sistotremastrales</taxon>
        <taxon>Sistotremastraceae</taxon>
        <taxon>Sertulicium</taxon>
        <taxon>Sertulicium niveocremeum</taxon>
    </lineage>
</organism>
<dbReference type="InterPro" id="IPR024079">
    <property type="entry name" value="MetalloPept_cat_dom_sf"/>
</dbReference>
<dbReference type="GO" id="GO:0008237">
    <property type="term" value="F:metallopeptidase activity"/>
    <property type="evidence" value="ECO:0007669"/>
    <property type="project" value="InterPro"/>
</dbReference>
<dbReference type="OrthoDB" id="2961863at2759"/>
<dbReference type="EMBL" id="KV419411">
    <property type="protein sequence ID" value="KZS92285.1"/>
    <property type="molecule type" value="Genomic_DNA"/>
</dbReference>
<accession>A0A164TDN5</accession>
<dbReference type="Pfam" id="PF09471">
    <property type="entry name" value="Peptidase_M64"/>
    <property type="match status" value="1"/>
</dbReference>